<reference evidence="2 3" key="1">
    <citation type="journal article" date="2015" name="Int. J. Syst. Evol. Microbiol.">
        <title>Erythrobacter atlanticus sp. nov., a bacterium from ocean sediment able to degrade polycyclic aromatic hydrocarbons.</title>
        <authorList>
            <person name="Zhuang L."/>
            <person name="Liu Y."/>
            <person name="Wang L."/>
            <person name="Wang W."/>
            <person name="Shao Z."/>
        </authorList>
    </citation>
    <scope>NUCLEOTIDE SEQUENCE [LARGE SCALE GENOMIC DNA]</scope>
    <source>
        <strain evidence="3">s21-N3</strain>
    </source>
</reference>
<keyword evidence="3" id="KW-1185">Reference proteome</keyword>
<protein>
    <submittedName>
        <fullName evidence="2">Uncharacterized protein</fullName>
    </submittedName>
</protein>
<accession>A0A0H4VEJ8</accession>
<keyword evidence="1" id="KW-0732">Signal</keyword>
<feature type="signal peptide" evidence="1">
    <location>
        <begin position="1"/>
        <end position="37"/>
    </location>
</feature>
<sequence length="141" mass="15080">MPCEGKVQEDGLDTRPMTRIIPVFAALLAAAPPAALAQDAAPREQVAMPQISLEHRALLRCSAAFALIAHGQANGNEAAQAYPDMAERGREFFVRASAKVMDEAGLDRVQLEHAMSAEAQELWDTGTLDQVVPSCLALLQG</sequence>
<organism evidence="2 3">
    <name type="scientific">Aurantiacibacter atlanticus</name>
    <dbReference type="NCBI Taxonomy" id="1648404"/>
    <lineage>
        <taxon>Bacteria</taxon>
        <taxon>Pseudomonadati</taxon>
        <taxon>Pseudomonadota</taxon>
        <taxon>Alphaproteobacteria</taxon>
        <taxon>Sphingomonadales</taxon>
        <taxon>Erythrobacteraceae</taxon>
        <taxon>Aurantiacibacter</taxon>
    </lineage>
</organism>
<gene>
    <name evidence="2" type="ORF">CP97_03620</name>
</gene>
<evidence type="ECO:0000256" key="1">
    <source>
        <dbReference type="SAM" id="SignalP"/>
    </source>
</evidence>
<dbReference type="Proteomes" id="UP000059113">
    <property type="component" value="Chromosome"/>
</dbReference>
<name>A0A0H4VEJ8_9SPHN</name>
<dbReference type="AlphaFoldDB" id="A0A0H4VEJ8"/>
<dbReference type="STRING" id="1648404.CP97_03620"/>
<feature type="chain" id="PRO_5007772084" evidence="1">
    <location>
        <begin position="38"/>
        <end position="141"/>
    </location>
</feature>
<evidence type="ECO:0000313" key="3">
    <source>
        <dbReference type="Proteomes" id="UP000059113"/>
    </source>
</evidence>
<dbReference type="KEGG" id="ery:CP97_03620"/>
<reference evidence="3" key="2">
    <citation type="submission" date="2015-04" db="EMBL/GenBank/DDBJ databases">
        <title>The complete genome sequence of Erythrobacter sp. s21-N3.</title>
        <authorList>
            <person name="Zhuang L."/>
            <person name="Liu Y."/>
            <person name="Shao Z."/>
        </authorList>
    </citation>
    <scope>NUCLEOTIDE SEQUENCE [LARGE SCALE GENOMIC DNA]</scope>
    <source>
        <strain evidence="3">s21-N3</strain>
    </source>
</reference>
<proteinExistence type="predicted"/>
<dbReference type="EMBL" id="CP011310">
    <property type="protein sequence ID" value="AKQ43127.2"/>
    <property type="molecule type" value="Genomic_DNA"/>
</dbReference>
<evidence type="ECO:0000313" key="2">
    <source>
        <dbReference type="EMBL" id="AKQ43127.2"/>
    </source>
</evidence>